<dbReference type="GeneID" id="19461943"/>
<organism evidence="2 3">
    <name type="scientific">Glarea lozoyensis (strain ATCC 20868 / MF5171)</name>
    <dbReference type="NCBI Taxonomy" id="1116229"/>
    <lineage>
        <taxon>Eukaryota</taxon>
        <taxon>Fungi</taxon>
        <taxon>Dikarya</taxon>
        <taxon>Ascomycota</taxon>
        <taxon>Pezizomycotina</taxon>
        <taxon>Leotiomycetes</taxon>
        <taxon>Helotiales</taxon>
        <taxon>Helotiaceae</taxon>
        <taxon>Glarea</taxon>
    </lineage>
</organism>
<dbReference type="STRING" id="1116229.S3DK98"/>
<feature type="region of interest" description="Disordered" evidence="1">
    <location>
        <begin position="184"/>
        <end position="212"/>
    </location>
</feature>
<dbReference type="HOGENOM" id="CLU_014758_0_0_1"/>
<dbReference type="eggNOG" id="ENOG502S9CJ">
    <property type="taxonomic scope" value="Eukaryota"/>
</dbReference>
<protein>
    <submittedName>
        <fullName evidence="2">Uncharacterized protein</fullName>
    </submittedName>
</protein>
<dbReference type="RefSeq" id="XP_008086163.1">
    <property type="nucleotide sequence ID" value="XM_008087972.1"/>
</dbReference>
<feature type="compositionally biased region" description="Polar residues" evidence="1">
    <location>
        <begin position="7"/>
        <end position="18"/>
    </location>
</feature>
<sequence>MFATIPSAFQPSSSTPTATPRKLPPQTPVRFPQCAPTADEKPRGSSNGLQKPLVPLLQTIQRPADIKLDHFEALGLHVISDSKPEDIIPEPSYLPPIKAWNAIESDNLQEANDATRRPLCNGNISPGVQTYRERQDELRIDNTAAFRSIRRIPPPTGESAARLGHAFEFFKNLEFFSGFWDDTSLPPRKEEPEATSSENPLPSSEDGEKGTDEIDLFSKEDPVPAHLSTHQRTGNGAQLPPEYRQHLLTSFVKLVAYDFGCNVSLPRSEPRLYLTPPSPSKPTSHFNSSATFIFRTPTDRSSARGGIVEGPVASISCRTSTVFATEAESRLDLAREVVAVLLTAQHRSRSGRTEKRFGENAWWATKPRWGGGPGGPIGREAEKSDEPSSTTKLASAVEEATPPAVSEPLRSIAAETKRMFGINASLPGKRAKRLKEGNMQIYENYRKMLPPSATWDRRTRYMPIGKPVPSQGYDDIFLVSAINHHVSIIRVRVPEALLEVLEGGTREWERVVMWRSKWYDLFLAEERVEAMQIVWGMMAYQMRKIEGPAVEAGEGEKMDTT</sequence>
<feature type="region of interest" description="Disordered" evidence="1">
    <location>
        <begin position="364"/>
        <end position="406"/>
    </location>
</feature>
<feature type="region of interest" description="Disordered" evidence="1">
    <location>
        <begin position="1"/>
        <end position="51"/>
    </location>
</feature>
<name>S3DK98_GLAL2</name>
<evidence type="ECO:0000313" key="3">
    <source>
        <dbReference type="Proteomes" id="UP000016922"/>
    </source>
</evidence>
<dbReference type="Proteomes" id="UP000016922">
    <property type="component" value="Unassembled WGS sequence"/>
</dbReference>
<accession>S3DK98</accession>
<dbReference type="KEGG" id="glz:GLAREA_02887"/>
<dbReference type="EMBL" id="KE145370">
    <property type="protein sequence ID" value="EPE26973.1"/>
    <property type="molecule type" value="Genomic_DNA"/>
</dbReference>
<reference evidence="2 3" key="1">
    <citation type="journal article" date="2013" name="BMC Genomics">
        <title>Genomics-driven discovery of the pneumocandin biosynthetic gene cluster in the fungus Glarea lozoyensis.</title>
        <authorList>
            <person name="Chen L."/>
            <person name="Yue Q."/>
            <person name="Zhang X."/>
            <person name="Xiang M."/>
            <person name="Wang C."/>
            <person name="Li S."/>
            <person name="Che Y."/>
            <person name="Ortiz-Lopez F.J."/>
            <person name="Bills G.F."/>
            <person name="Liu X."/>
            <person name="An Z."/>
        </authorList>
    </citation>
    <scope>NUCLEOTIDE SEQUENCE [LARGE SCALE GENOMIC DNA]</scope>
    <source>
        <strain evidence="3">ATCC 20868 / MF5171</strain>
    </source>
</reference>
<keyword evidence="3" id="KW-1185">Reference proteome</keyword>
<dbReference type="OMA" id="CRPETSF"/>
<evidence type="ECO:0000256" key="1">
    <source>
        <dbReference type="SAM" id="MobiDB-lite"/>
    </source>
</evidence>
<evidence type="ECO:0000313" key="2">
    <source>
        <dbReference type="EMBL" id="EPE26973.1"/>
    </source>
</evidence>
<gene>
    <name evidence="2" type="ORF">GLAREA_02887</name>
</gene>
<proteinExistence type="predicted"/>
<dbReference type="OrthoDB" id="5407653at2759"/>
<dbReference type="AlphaFoldDB" id="S3DK98"/>